<evidence type="ECO:0000256" key="1">
    <source>
        <dbReference type="SAM" id="MobiDB-lite"/>
    </source>
</evidence>
<feature type="region of interest" description="Disordered" evidence="1">
    <location>
        <begin position="97"/>
        <end position="135"/>
    </location>
</feature>
<gene>
    <name evidence="2" type="ORF">UNLARM2_0937</name>
</gene>
<dbReference type="Proteomes" id="UP000332487">
    <property type="component" value="Unassembled WGS sequence"/>
</dbReference>
<dbReference type="EMBL" id="GG697241">
    <property type="protein sequence ID" value="EET89823.1"/>
    <property type="molecule type" value="Genomic_DNA"/>
</dbReference>
<accession>C7DIP9</accession>
<feature type="compositionally biased region" description="Basic residues" evidence="1">
    <location>
        <begin position="99"/>
        <end position="135"/>
    </location>
</feature>
<reference evidence="2 3" key="1">
    <citation type="journal article" date="2009" name="Genome Biol.">
        <title>Community-wide analysis of microbial genome sequence signatures.</title>
        <authorList>
            <person name="Dick G.J."/>
            <person name="Andersson A.F."/>
            <person name="Baker B.J."/>
            <person name="Simmons S.L."/>
            <person name="Thomas B.C."/>
            <person name="Yelton A.P."/>
            <person name="Banfield J.F."/>
        </authorList>
    </citation>
    <scope>NUCLEOTIDE SEQUENCE [LARGE SCALE GENOMIC DNA]</scope>
    <source>
        <strain evidence="2">ARMAN-2</strain>
    </source>
</reference>
<proteinExistence type="predicted"/>
<keyword evidence="3" id="KW-1185">Reference proteome</keyword>
<dbReference type="AlphaFoldDB" id="C7DIP9"/>
<organism evidence="2 3">
    <name type="scientific">Candidatus Micrarchaeum acidiphilum ARMAN-2</name>
    <dbReference type="NCBI Taxonomy" id="425595"/>
    <lineage>
        <taxon>Archaea</taxon>
        <taxon>Candidatus Micrarchaeota</taxon>
        <taxon>Candidatus Micrarchaeia</taxon>
        <taxon>Candidatus Micrarchaeales</taxon>
        <taxon>Candidatus Micrarchaeaceae</taxon>
        <taxon>Candidatus Micrarchaeum</taxon>
    </lineage>
</organism>
<reference evidence="2 3" key="2">
    <citation type="journal article" date="2010" name="Proc. Natl. Acad. Sci. U.S.A.">
        <title>Enigmatic, ultrasmall, uncultivated Archaea.</title>
        <authorList>
            <person name="Baker B.J."/>
            <person name="Comolli L.R."/>
            <person name="Dick G.J."/>
            <person name="Hauser L.J."/>
            <person name="Hyatt D."/>
            <person name="Dill B.D."/>
            <person name="Land M.L."/>
            <person name="Verberkmoes N.C."/>
            <person name="Hettich R.L."/>
            <person name="Banfield J.F."/>
        </authorList>
    </citation>
    <scope>NUCLEOTIDE SEQUENCE [LARGE SCALE GENOMIC DNA]</scope>
    <source>
        <strain evidence="2">ARMAN-2</strain>
    </source>
</reference>
<sequence>MSSKKDPKKVRKEIEEIKMLKDLDMLLKKNTMENAFLSNPSKDSETINSNVADNILSELDKETISPKELETIERLTSVNSSSKVQKSVRAVKGKTGIKITKKTLPKKTLIKKKKPVPKKSARPKTRQSMKKHKGK</sequence>
<evidence type="ECO:0000313" key="2">
    <source>
        <dbReference type="EMBL" id="EET89823.1"/>
    </source>
</evidence>
<protein>
    <submittedName>
        <fullName evidence="2">Uncharacterized protein</fullName>
    </submittedName>
</protein>
<name>C7DIP9_MICA2</name>
<evidence type="ECO:0000313" key="3">
    <source>
        <dbReference type="Proteomes" id="UP000332487"/>
    </source>
</evidence>